<dbReference type="GO" id="GO:0030041">
    <property type="term" value="P:actin filament polymerization"/>
    <property type="evidence" value="ECO:0007669"/>
    <property type="project" value="InterPro"/>
</dbReference>
<dbReference type="GO" id="GO:0034314">
    <property type="term" value="P:Arp2/3 complex-mediated actin nucleation"/>
    <property type="evidence" value="ECO:0007669"/>
    <property type="project" value="InterPro"/>
</dbReference>
<evidence type="ECO:0000256" key="2">
    <source>
        <dbReference type="ARBA" id="ARBA00007192"/>
    </source>
</evidence>
<proteinExistence type="inferred from homology"/>
<keyword evidence="3" id="KW-0963">Cytoplasm</keyword>
<protein>
    <recommendedName>
        <fullName evidence="8">Arp2/3 complex 34 kDa subunit</fullName>
    </recommendedName>
</protein>
<keyword evidence="7" id="KW-1185">Reference proteome</keyword>
<keyword evidence="4" id="KW-0009">Actin-binding</keyword>
<comment type="similarity">
    <text evidence="2">Belongs to the ARPC2 family.</text>
</comment>
<evidence type="ECO:0000256" key="4">
    <source>
        <dbReference type="ARBA" id="ARBA00023203"/>
    </source>
</evidence>
<evidence type="ECO:0008006" key="8">
    <source>
        <dbReference type="Google" id="ProtNLM"/>
    </source>
</evidence>
<dbReference type="PANTHER" id="PTHR12058:SF1">
    <property type="entry name" value="ACTIN-RELATED PROTEIN 2_3 COMPLEX SUBUNIT 2B"/>
    <property type="match status" value="1"/>
</dbReference>
<dbReference type="InterPro" id="IPR034666">
    <property type="entry name" value="ARPC2/4"/>
</dbReference>
<evidence type="ECO:0000256" key="5">
    <source>
        <dbReference type="ARBA" id="ARBA00023212"/>
    </source>
</evidence>
<dbReference type="SUPFAM" id="SSF69645">
    <property type="entry name" value="Arp2/3 complex subunits"/>
    <property type="match status" value="2"/>
</dbReference>
<dbReference type="AlphaFoldDB" id="A0A835BKX7"/>
<dbReference type="Pfam" id="PF04045">
    <property type="entry name" value="P34-Arc"/>
    <property type="match status" value="1"/>
</dbReference>
<evidence type="ECO:0000256" key="3">
    <source>
        <dbReference type="ARBA" id="ARBA00022490"/>
    </source>
</evidence>
<dbReference type="InterPro" id="IPR007188">
    <property type="entry name" value="ARPC2"/>
</dbReference>
<organism evidence="6 7">
    <name type="scientific">Digitaria exilis</name>
    <dbReference type="NCBI Taxonomy" id="1010633"/>
    <lineage>
        <taxon>Eukaryota</taxon>
        <taxon>Viridiplantae</taxon>
        <taxon>Streptophyta</taxon>
        <taxon>Embryophyta</taxon>
        <taxon>Tracheophyta</taxon>
        <taxon>Spermatophyta</taxon>
        <taxon>Magnoliopsida</taxon>
        <taxon>Liliopsida</taxon>
        <taxon>Poales</taxon>
        <taxon>Poaceae</taxon>
        <taxon>PACMAD clade</taxon>
        <taxon>Panicoideae</taxon>
        <taxon>Panicodae</taxon>
        <taxon>Paniceae</taxon>
        <taxon>Anthephorinae</taxon>
        <taxon>Digitaria</taxon>
    </lineage>
</organism>
<dbReference type="GO" id="GO:0051015">
    <property type="term" value="F:actin filament binding"/>
    <property type="evidence" value="ECO:0007669"/>
    <property type="project" value="TreeGrafter"/>
</dbReference>
<comment type="subcellular location">
    <subcellularLocation>
        <location evidence="1">Cytoplasm</location>
        <location evidence="1">Cytoskeleton</location>
    </subcellularLocation>
</comment>
<evidence type="ECO:0000256" key="1">
    <source>
        <dbReference type="ARBA" id="ARBA00004245"/>
    </source>
</evidence>
<accession>A0A835BKX7</accession>
<gene>
    <name evidence="6" type="ORF">HU200_032509</name>
</gene>
<dbReference type="GO" id="GO:0005885">
    <property type="term" value="C:Arp2/3 protein complex"/>
    <property type="evidence" value="ECO:0007669"/>
    <property type="project" value="InterPro"/>
</dbReference>
<dbReference type="OrthoDB" id="148331at2759"/>
<keyword evidence="5" id="KW-0206">Cytoskeleton</keyword>
<reference evidence="6" key="1">
    <citation type="submission" date="2020-07" db="EMBL/GenBank/DDBJ databases">
        <title>Genome sequence and genetic diversity analysis of an under-domesticated orphan crop, white fonio (Digitaria exilis).</title>
        <authorList>
            <person name="Bennetzen J.L."/>
            <person name="Chen S."/>
            <person name="Ma X."/>
            <person name="Wang X."/>
            <person name="Yssel A.E.J."/>
            <person name="Chaluvadi S.R."/>
            <person name="Johnson M."/>
            <person name="Gangashetty P."/>
            <person name="Hamidou F."/>
            <person name="Sanogo M.D."/>
            <person name="Zwaenepoel A."/>
            <person name="Wallace J."/>
            <person name="Van De Peer Y."/>
            <person name="Van Deynze A."/>
        </authorList>
    </citation>
    <scope>NUCLEOTIDE SEQUENCE</scope>
    <source>
        <tissue evidence="6">Leaves</tissue>
    </source>
</reference>
<evidence type="ECO:0000313" key="7">
    <source>
        <dbReference type="Proteomes" id="UP000636709"/>
    </source>
</evidence>
<comment type="caution">
    <text evidence="6">The sequence shown here is derived from an EMBL/GenBank/DDBJ whole genome shotgun (WGS) entry which is preliminary data.</text>
</comment>
<evidence type="ECO:0000313" key="6">
    <source>
        <dbReference type="EMBL" id="KAF8703002.1"/>
    </source>
</evidence>
<dbReference type="EMBL" id="JACEFO010001781">
    <property type="protein sequence ID" value="KAF8703002.1"/>
    <property type="molecule type" value="Genomic_DNA"/>
</dbReference>
<dbReference type="GO" id="GO:0005200">
    <property type="term" value="F:structural constituent of cytoskeleton"/>
    <property type="evidence" value="ECO:0007669"/>
    <property type="project" value="TreeGrafter"/>
</dbReference>
<name>A0A835BKX7_9POAL</name>
<dbReference type="Proteomes" id="UP000636709">
    <property type="component" value="Unassembled WGS sequence"/>
</dbReference>
<dbReference type="Gene3D" id="3.30.1460.20">
    <property type="match status" value="2"/>
</dbReference>
<sequence>MQSAERPMPVDHTFFEFGSIRYHVEASVSDHENVYLSISTPSLSLEASPSSNGWPEATLQEARKTYHRFAEVVEPPREGYVLTLKLNFSGLTRPKGTNSRTHSTYTLVVDPFWWWQQTHLCDLNCNRSHRRIAVVVSQRSREGHQPGVADSIVGAELAAQGRAGEPRLVRDDEARVQPKGALLRKQDGTYFFFKNKMNNLQRESNGRAKGDAFLHALQDEKINAVFPMRFRDDTDLAIATSFFQVGAAARLAFFSIALTLQSRPGVLPRHVRGKKRAAKTVWILLNFQAYVKYHIKCTRSHIQSRMRERLEALTEVIQGARLRGNDDTRRSQAKKRGSKSRLISLAKANKRLQKGFRAVLDKIKRLRLRIRVKGLDRLRRQCQCFPVPKLPGPSPRRKVHRYHKLGK</sequence>
<dbReference type="PANTHER" id="PTHR12058">
    <property type="entry name" value="ARP2/3 COMPLEX 34 KDA SUBUNIT"/>
    <property type="match status" value="1"/>
</dbReference>